<accession>A0A143DC51</accession>
<dbReference type="STRING" id="1549855.AY555_02875"/>
<dbReference type="KEGG" id="hjo:AY555_02875"/>
<dbReference type="SUPFAM" id="SSF47413">
    <property type="entry name" value="lambda repressor-like DNA-binding domains"/>
    <property type="match status" value="1"/>
</dbReference>
<name>A0A143DC51_9PROT</name>
<dbReference type="GO" id="GO:0003677">
    <property type="term" value="F:DNA binding"/>
    <property type="evidence" value="ECO:0007669"/>
    <property type="project" value="InterPro"/>
</dbReference>
<keyword evidence="2" id="KW-1185">Reference proteome</keyword>
<dbReference type="Proteomes" id="UP000076066">
    <property type="component" value="Chromosome"/>
</dbReference>
<dbReference type="AlphaFoldDB" id="A0A143DC51"/>
<gene>
    <name evidence="1" type="ORF">AY555_02875</name>
</gene>
<sequence length="147" mass="15904">MSENWTINTDALKQSISTALNMFVGPGRMSREELSRWTGIDTRTIKAHHRGETVPSVAALFSYFRVLPVAFAEHVLAQAGLGGVHRLEQTANANHVMAELGEGIAALGHAMADGHIDHQERPGVIRELREAAAAAEELAASLERGRT</sequence>
<protein>
    <submittedName>
        <fullName evidence="1">Uncharacterized protein</fullName>
    </submittedName>
</protein>
<dbReference type="OrthoDB" id="7866439at2"/>
<evidence type="ECO:0000313" key="1">
    <source>
        <dbReference type="EMBL" id="AMW34302.1"/>
    </source>
</evidence>
<organism evidence="1 2">
    <name type="scientific">Haematospirillum jordaniae</name>
    <dbReference type="NCBI Taxonomy" id="1549855"/>
    <lineage>
        <taxon>Bacteria</taxon>
        <taxon>Pseudomonadati</taxon>
        <taxon>Pseudomonadota</taxon>
        <taxon>Alphaproteobacteria</taxon>
        <taxon>Rhodospirillales</taxon>
        <taxon>Novispirillaceae</taxon>
        <taxon>Haematospirillum</taxon>
    </lineage>
</organism>
<reference evidence="1 2" key="1">
    <citation type="submission" date="2016-02" db="EMBL/GenBank/DDBJ databases">
        <title>Complete Genome of H5569, the type strain of the newly described species Haematospirillium jordaniae.</title>
        <authorList>
            <person name="Nicholson A.C."/>
            <person name="Humrighouse B.W."/>
            <person name="Loparov V."/>
            <person name="McQuiston J.R."/>
        </authorList>
    </citation>
    <scope>NUCLEOTIDE SEQUENCE [LARGE SCALE GENOMIC DNA]</scope>
    <source>
        <strain evidence="1 2">H5569</strain>
    </source>
</reference>
<evidence type="ECO:0000313" key="2">
    <source>
        <dbReference type="Proteomes" id="UP000076066"/>
    </source>
</evidence>
<dbReference type="GeneID" id="53316094"/>
<dbReference type="InterPro" id="IPR010982">
    <property type="entry name" value="Lambda_DNA-bd_dom_sf"/>
</dbReference>
<dbReference type="EMBL" id="CP014525">
    <property type="protein sequence ID" value="AMW34302.1"/>
    <property type="molecule type" value="Genomic_DNA"/>
</dbReference>
<dbReference type="RefSeq" id="WP_066133207.1">
    <property type="nucleotide sequence ID" value="NZ_CP014525.1"/>
</dbReference>
<proteinExistence type="predicted"/>